<evidence type="ECO:0000313" key="3">
    <source>
        <dbReference type="Proteomes" id="UP000087766"/>
    </source>
</evidence>
<dbReference type="AlphaFoldDB" id="A0A1S3UA71"/>
<dbReference type="Proteomes" id="UP000087766">
    <property type="component" value="Chromosome 6"/>
</dbReference>
<feature type="compositionally biased region" description="Low complexity" evidence="1">
    <location>
        <begin position="364"/>
        <end position="389"/>
    </location>
</feature>
<feature type="compositionally biased region" description="Polar residues" evidence="1">
    <location>
        <begin position="402"/>
        <end position="414"/>
    </location>
</feature>
<gene>
    <name evidence="4" type="primary">LOC106763233</name>
</gene>
<sequence>MEKSMRDLTYQEIGHQLVCTQLPLEQNASGVELKPGFIRLLPTFHGWEHEDPHQHIKEFILVCSSMKPSGANEELVMRKAFPLSLQDNARHWMIYQQQPFGSWQEMQLRFLNRFFPASRVSHFRRQICTIEQGQNESLADFWDRFNRLCLMCPNHQLQDSLLLTYFYEGLLQRERMLIDVAAGGSLMNKTPAEAKQLLSNMAECSYQGSLYNKAAETVPESRTESKDLRELTQVMSQLVEKVKLLNQEPLEDKRTTSGVLEWSENIENANCDAAAINWKENWSTKESQELQQIYLENEQSAGSIEDDKKSSVRVEANPPEKNGNTKYIPPHLRGNAKLGKMQPAQKKKEVQLNRTASQQSNFRQTHQPWQTQNQQQHYNQGSSSQNQGWRNWMNPRYEPHPYNQQGSQQTNGPLQSMNQYTQQYRQNQSQMQPKMDPILEATIQDLKMQIGQLAHAVNELVNQKVGGIPAQPVVNPKEPPSKT</sequence>
<evidence type="ECO:0000259" key="2">
    <source>
        <dbReference type="Pfam" id="PF03732"/>
    </source>
</evidence>
<name>A0A1S3UA71_VIGRR</name>
<feature type="region of interest" description="Disordered" evidence="1">
    <location>
        <begin position="298"/>
        <end position="414"/>
    </location>
</feature>
<feature type="compositionally biased region" description="Polar residues" evidence="1">
    <location>
        <begin position="352"/>
        <end position="363"/>
    </location>
</feature>
<accession>A0A1S3UA71</accession>
<dbReference type="KEGG" id="vra:106763233"/>
<dbReference type="Pfam" id="PF03732">
    <property type="entry name" value="Retrotrans_gag"/>
    <property type="match status" value="1"/>
</dbReference>
<keyword evidence="3" id="KW-1185">Reference proteome</keyword>
<reference evidence="3" key="1">
    <citation type="journal article" date="2014" name="Nat. Commun.">
        <title>Genome sequence of mungbean and insights into evolution within Vigna species.</title>
        <authorList>
            <person name="Kang Y.J."/>
            <person name="Kim S.K."/>
            <person name="Kim M.Y."/>
            <person name="Lestari P."/>
            <person name="Kim K.H."/>
            <person name="Ha B.K."/>
            <person name="Jun T.H."/>
            <person name="Hwang W.J."/>
            <person name="Lee T."/>
            <person name="Lee J."/>
            <person name="Shim S."/>
            <person name="Yoon M.Y."/>
            <person name="Jang Y.E."/>
            <person name="Han K.S."/>
            <person name="Taeprayoon P."/>
            <person name="Yoon N."/>
            <person name="Somta P."/>
            <person name="Tanya P."/>
            <person name="Kim K.S."/>
            <person name="Gwag J.G."/>
            <person name="Moon J.K."/>
            <person name="Lee Y.H."/>
            <person name="Park B.S."/>
            <person name="Bombarely A."/>
            <person name="Doyle J.J."/>
            <person name="Jackson S.A."/>
            <person name="Schafleitner R."/>
            <person name="Srinives P."/>
            <person name="Varshney R.K."/>
            <person name="Lee S.H."/>
        </authorList>
    </citation>
    <scope>NUCLEOTIDE SEQUENCE [LARGE SCALE GENOMIC DNA]</scope>
    <source>
        <strain evidence="3">cv. VC1973A</strain>
    </source>
</reference>
<dbReference type="RefSeq" id="XP_014502925.1">
    <property type="nucleotide sequence ID" value="XM_014647439.1"/>
</dbReference>
<dbReference type="PANTHER" id="PTHR33223">
    <property type="entry name" value="CCHC-TYPE DOMAIN-CONTAINING PROTEIN"/>
    <property type="match status" value="1"/>
</dbReference>
<evidence type="ECO:0000313" key="4">
    <source>
        <dbReference type="RefSeq" id="XP_014502925.1"/>
    </source>
</evidence>
<dbReference type="GeneID" id="106763233"/>
<dbReference type="InterPro" id="IPR005162">
    <property type="entry name" value="Retrotrans_gag_dom"/>
</dbReference>
<organism evidence="3 4">
    <name type="scientific">Vigna radiata var. radiata</name>
    <name type="common">Mung bean</name>
    <name type="synonym">Phaseolus aureus</name>
    <dbReference type="NCBI Taxonomy" id="3916"/>
    <lineage>
        <taxon>Eukaryota</taxon>
        <taxon>Viridiplantae</taxon>
        <taxon>Streptophyta</taxon>
        <taxon>Embryophyta</taxon>
        <taxon>Tracheophyta</taxon>
        <taxon>Spermatophyta</taxon>
        <taxon>Magnoliopsida</taxon>
        <taxon>eudicotyledons</taxon>
        <taxon>Gunneridae</taxon>
        <taxon>Pentapetalae</taxon>
        <taxon>rosids</taxon>
        <taxon>fabids</taxon>
        <taxon>Fabales</taxon>
        <taxon>Fabaceae</taxon>
        <taxon>Papilionoideae</taxon>
        <taxon>50 kb inversion clade</taxon>
        <taxon>NPAAA clade</taxon>
        <taxon>indigoferoid/millettioid clade</taxon>
        <taxon>Phaseoleae</taxon>
        <taxon>Vigna</taxon>
    </lineage>
</organism>
<dbReference type="OrthoDB" id="1689420at2759"/>
<evidence type="ECO:0000256" key="1">
    <source>
        <dbReference type="SAM" id="MobiDB-lite"/>
    </source>
</evidence>
<proteinExistence type="predicted"/>
<feature type="domain" description="Retrotransposon gag" evidence="2">
    <location>
        <begin position="80"/>
        <end position="171"/>
    </location>
</feature>
<dbReference type="PANTHER" id="PTHR33223:SF3">
    <property type="match status" value="1"/>
</dbReference>
<reference evidence="4" key="2">
    <citation type="submission" date="2025-08" db="UniProtKB">
        <authorList>
            <consortium name="RefSeq"/>
        </authorList>
    </citation>
    <scope>IDENTIFICATION</scope>
    <source>
        <tissue evidence="4">Leaf</tissue>
    </source>
</reference>
<protein>
    <submittedName>
        <fullName evidence="4">Uncharacterized protein LOC106763233</fullName>
    </submittedName>
</protein>